<reference evidence="1" key="1">
    <citation type="submission" date="2020-05" db="EMBL/GenBank/DDBJ databases">
        <authorList>
            <person name="Rincon C."/>
            <person name="Sanders R I."/>
            <person name="Robbins C."/>
            <person name="Chaturvedi A."/>
        </authorList>
    </citation>
    <scope>NUCLEOTIDE SEQUENCE</scope>
    <source>
        <strain evidence="1">CHB12</strain>
    </source>
</reference>
<gene>
    <name evidence="1" type="ORF">CHRIB12_LOCUS8896</name>
</gene>
<dbReference type="Proteomes" id="UP000684084">
    <property type="component" value="Unassembled WGS sequence"/>
</dbReference>
<dbReference type="EMBL" id="CAGKOT010000017">
    <property type="protein sequence ID" value="CAB5361998.1"/>
    <property type="molecule type" value="Genomic_DNA"/>
</dbReference>
<organism evidence="1 2">
    <name type="scientific">Rhizophagus irregularis</name>
    <dbReference type="NCBI Taxonomy" id="588596"/>
    <lineage>
        <taxon>Eukaryota</taxon>
        <taxon>Fungi</taxon>
        <taxon>Fungi incertae sedis</taxon>
        <taxon>Mucoromycota</taxon>
        <taxon>Glomeromycotina</taxon>
        <taxon>Glomeromycetes</taxon>
        <taxon>Glomerales</taxon>
        <taxon>Glomeraceae</taxon>
        <taxon>Rhizophagus</taxon>
    </lineage>
</organism>
<sequence>MPKNGSGLIFEGPSVPNFGDNWFFGFGLWRRRFFSFGLCRRQVLQFWTLETMGSSVPGLSVSIRLSAIRIVDA</sequence>
<evidence type="ECO:0000313" key="1">
    <source>
        <dbReference type="EMBL" id="CAB5361998.1"/>
    </source>
</evidence>
<dbReference type="AlphaFoldDB" id="A0A916E877"/>
<comment type="caution">
    <text evidence="1">The sequence shown here is derived from an EMBL/GenBank/DDBJ whole genome shotgun (WGS) entry which is preliminary data.</text>
</comment>
<accession>A0A916E877</accession>
<proteinExistence type="predicted"/>
<protein>
    <submittedName>
        <fullName evidence="1">Uncharacterized protein</fullName>
    </submittedName>
</protein>
<name>A0A916E877_9GLOM</name>
<evidence type="ECO:0000313" key="2">
    <source>
        <dbReference type="Proteomes" id="UP000684084"/>
    </source>
</evidence>